<name>A0A4Y7LZ24_9CRUS</name>
<dbReference type="Pfam" id="PF09325">
    <property type="entry name" value="Vps5"/>
    <property type="match status" value="1"/>
</dbReference>
<dbReference type="GO" id="GO:0090389">
    <property type="term" value="P:phagosome-lysosome fusion involved in apoptotic cell clearance"/>
    <property type="evidence" value="ECO:0007669"/>
    <property type="project" value="TreeGrafter"/>
</dbReference>
<dbReference type="PANTHER" id="PTHR45850">
    <property type="entry name" value="SORTING NEXIN FAMILY MEMBER"/>
    <property type="match status" value="1"/>
</dbReference>
<dbReference type="InterPro" id="IPR015404">
    <property type="entry name" value="Vps5_C"/>
</dbReference>
<evidence type="ECO:0000313" key="6">
    <source>
        <dbReference type="EMBL" id="SVE73534.1"/>
    </source>
</evidence>
<evidence type="ECO:0000256" key="1">
    <source>
        <dbReference type="ARBA" id="ARBA00010883"/>
    </source>
</evidence>
<dbReference type="InterPro" id="IPR001683">
    <property type="entry name" value="PX_dom"/>
</dbReference>
<dbReference type="GO" id="GO:0035091">
    <property type="term" value="F:phosphatidylinositol binding"/>
    <property type="evidence" value="ECO:0007669"/>
    <property type="project" value="InterPro"/>
</dbReference>
<keyword evidence="2" id="KW-0813">Transport</keyword>
<proteinExistence type="evidence at transcript level"/>
<sequence>MSQKRINFDINQMGFPTFQPPFCLENSNNHLEVDKKSERSETVDLNDNTLQVDISDALSEREKVKFTVHTKTSLKDFVKQDFSVVRQHEEFIWLHDRFEENESYAGYIIPPPPPRPDFDSSREKLQKLGEGEGSMTAEEFKKMKQELEAEYLATFKKTVAMHEVFLCRLANHPIFRADTNFRVFLEYDQDLSVRGKNKKEKLETFLRSFSKTTDEILLGSTQKDVDEFFDKEKNFLLDYHSLLKDATVRADKMTKAHKDVADHFIKISSCLLEMATADTNQLERFATKTADIFEKTRKIENRVSTDEDLKLSDTLRYYMRDTTAAKNLLYRRLRCLADYEGANRALEKARAKNKDVHAAEWSQHQACEKFEQMSAKGKEELIDFKVRRVAAIKKNLVELCELELKHANVIYFSNLQSFSTLKAAHIFSSFKKKNNYADSLSAVESQYRRPKRRALNSMADGRLSLRSTNNKSTKDATRKRRDFRFQNRLRNPLTPPLFP</sequence>
<dbReference type="GO" id="GO:0005768">
    <property type="term" value="C:endosome"/>
    <property type="evidence" value="ECO:0007669"/>
    <property type="project" value="UniProtKB-ARBA"/>
</dbReference>
<dbReference type="Gene3D" id="3.30.1520.10">
    <property type="entry name" value="Phox-like domain"/>
    <property type="match status" value="1"/>
</dbReference>
<evidence type="ECO:0000256" key="4">
    <source>
        <dbReference type="SAM" id="MobiDB-lite"/>
    </source>
</evidence>
<evidence type="ECO:0000256" key="2">
    <source>
        <dbReference type="ARBA" id="ARBA00022448"/>
    </source>
</evidence>
<feature type="region of interest" description="Disordered" evidence="4">
    <location>
        <begin position="460"/>
        <end position="499"/>
    </location>
</feature>
<dbReference type="Pfam" id="PF00787">
    <property type="entry name" value="PX"/>
    <property type="match status" value="1"/>
</dbReference>
<organism evidence="6">
    <name type="scientific">Daphnia atkinsoni</name>
    <dbReference type="NCBI Taxonomy" id="342845"/>
    <lineage>
        <taxon>Eukaryota</taxon>
        <taxon>Metazoa</taxon>
        <taxon>Ecdysozoa</taxon>
        <taxon>Arthropoda</taxon>
        <taxon>Crustacea</taxon>
        <taxon>Branchiopoda</taxon>
        <taxon>Diplostraca</taxon>
        <taxon>Cladocera</taxon>
        <taxon>Anomopoda</taxon>
        <taxon>Daphniidae</taxon>
        <taxon>Daphnia</taxon>
        <taxon>Daphnia atkinsoni group</taxon>
    </lineage>
</organism>
<reference evidence="6" key="1">
    <citation type="submission" date="2018-08" db="EMBL/GenBank/DDBJ databases">
        <authorList>
            <person name="Cornetti L."/>
        </authorList>
    </citation>
    <scope>NUCLEOTIDE SEQUENCE</scope>
    <source>
        <strain evidence="6">IL-KID-3b-11</strain>
    </source>
</reference>
<evidence type="ECO:0000256" key="3">
    <source>
        <dbReference type="ARBA" id="ARBA00022927"/>
    </source>
</evidence>
<dbReference type="Gene3D" id="1.20.1270.60">
    <property type="entry name" value="Arfaptin homology (AH) domain/BAR domain"/>
    <property type="match status" value="1"/>
</dbReference>
<dbReference type="FunFam" id="1.20.1270.60:FF:000008">
    <property type="entry name" value="Sorting nexin"/>
    <property type="match status" value="1"/>
</dbReference>
<accession>A0A4Y7LZ24</accession>
<dbReference type="CDD" id="cd06892">
    <property type="entry name" value="PX_SNX5_like"/>
    <property type="match status" value="1"/>
</dbReference>
<dbReference type="SUPFAM" id="SSF64268">
    <property type="entry name" value="PX domain"/>
    <property type="match status" value="1"/>
</dbReference>
<dbReference type="InterPro" id="IPR036871">
    <property type="entry name" value="PX_dom_sf"/>
</dbReference>
<dbReference type="InterPro" id="IPR027267">
    <property type="entry name" value="AH/BAR_dom_sf"/>
</dbReference>
<protein>
    <submittedName>
        <fullName evidence="6">EOG090X05NC</fullName>
    </submittedName>
</protein>
<dbReference type="GO" id="GO:0015031">
    <property type="term" value="P:protein transport"/>
    <property type="evidence" value="ECO:0007669"/>
    <property type="project" value="UniProtKB-KW"/>
</dbReference>
<keyword evidence="3" id="KW-0653">Protein transport</keyword>
<dbReference type="FunFam" id="3.30.1520.10:FF:000001">
    <property type="entry name" value="Sorting nexin"/>
    <property type="match status" value="1"/>
</dbReference>
<comment type="similarity">
    <text evidence="1">Belongs to the sorting nexin family.</text>
</comment>
<dbReference type="AlphaFoldDB" id="A0A4Y7LZ24"/>
<evidence type="ECO:0000259" key="5">
    <source>
        <dbReference type="PROSITE" id="PS50195"/>
    </source>
</evidence>
<gene>
    <name evidence="6" type="primary">EOG090X05NC</name>
</gene>
<dbReference type="PANTHER" id="PTHR45850:SF1">
    <property type="entry name" value="SORTING NEXIN 6, ISOFORM B"/>
    <property type="match status" value="1"/>
</dbReference>
<dbReference type="PROSITE" id="PS50195">
    <property type="entry name" value="PX"/>
    <property type="match status" value="1"/>
</dbReference>
<dbReference type="EMBL" id="LR003915">
    <property type="protein sequence ID" value="SVE73534.1"/>
    <property type="molecule type" value="mRNA"/>
</dbReference>
<dbReference type="CDD" id="cd07621">
    <property type="entry name" value="BAR_SNX5_6"/>
    <property type="match status" value="1"/>
</dbReference>
<feature type="domain" description="PX" evidence="5">
    <location>
        <begin position="44"/>
        <end position="191"/>
    </location>
</feature>